<protein>
    <submittedName>
        <fullName evidence="1">Uncharacterized protein</fullName>
    </submittedName>
</protein>
<dbReference type="SUPFAM" id="SSF48576">
    <property type="entry name" value="Terpenoid synthases"/>
    <property type="match status" value="1"/>
</dbReference>
<dbReference type="PANTHER" id="PTHR31480">
    <property type="entry name" value="BIFUNCTIONAL LYCOPENE CYCLASE/PHYTOENE SYNTHASE"/>
    <property type="match status" value="1"/>
</dbReference>
<proteinExistence type="predicted"/>
<evidence type="ECO:0000313" key="2">
    <source>
        <dbReference type="Proteomes" id="UP000807159"/>
    </source>
</evidence>
<reference evidence="1" key="1">
    <citation type="journal article" date="2021" name="J. Hered.">
        <title>Genome Assembly of Salicaceae Populus deltoides (Eastern Cottonwood) I-69 Based on Nanopore Sequencing and Hi-C Technologies.</title>
        <authorList>
            <person name="Bai S."/>
            <person name="Wu H."/>
            <person name="Zhang J."/>
            <person name="Pan Z."/>
            <person name="Zhao W."/>
            <person name="Li Z."/>
            <person name="Tong C."/>
        </authorList>
    </citation>
    <scope>NUCLEOTIDE SEQUENCE</scope>
    <source>
        <tissue evidence="1">Leaf</tissue>
    </source>
</reference>
<gene>
    <name evidence="1" type="ORF">H0E87_003582</name>
</gene>
<keyword evidence="2" id="KW-1185">Reference proteome</keyword>
<organism evidence="1 2">
    <name type="scientific">Populus deltoides</name>
    <name type="common">Eastern poplar</name>
    <name type="synonym">Eastern cottonwood</name>
    <dbReference type="NCBI Taxonomy" id="3696"/>
    <lineage>
        <taxon>Eukaryota</taxon>
        <taxon>Viridiplantae</taxon>
        <taxon>Streptophyta</taxon>
        <taxon>Embryophyta</taxon>
        <taxon>Tracheophyta</taxon>
        <taxon>Spermatophyta</taxon>
        <taxon>Magnoliopsida</taxon>
        <taxon>eudicotyledons</taxon>
        <taxon>Gunneridae</taxon>
        <taxon>Pentapetalae</taxon>
        <taxon>rosids</taxon>
        <taxon>fabids</taxon>
        <taxon>Malpighiales</taxon>
        <taxon>Salicaceae</taxon>
        <taxon>Saliceae</taxon>
        <taxon>Populus</taxon>
    </lineage>
</organism>
<accession>A0A8T3A0A8</accession>
<evidence type="ECO:0000313" key="1">
    <source>
        <dbReference type="EMBL" id="KAH8522971.1"/>
    </source>
</evidence>
<comment type="caution">
    <text evidence="1">The sequence shown here is derived from an EMBL/GenBank/DDBJ whole genome shotgun (WGS) entry which is preliminary data.</text>
</comment>
<name>A0A8T3A0A8_POPDE</name>
<dbReference type="AlphaFoldDB" id="A0A8T3A0A8"/>
<dbReference type="EMBL" id="JACEGQ020000001">
    <property type="protein sequence ID" value="KAH8522971.1"/>
    <property type="molecule type" value="Genomic_DNA"/>
</dbReference>
<dbReference type="Proteomes" id="UP000807159">
    <property type="component" value="Chromosome 1"/>
</dbReference>
<dbReference type="InterPro" id="IPR008949">
    <property type="entry name" value="Isoprenoid_synthase_dom_sf"/>
</dbReference>
<sequence length="179" mass="20006">MPEQDLEKQYQYEQHIQGEGAAVEDVLQSFFPPTKKRSALVDSIWAIHLYCYHDAGTTGSMTVPVTGIAPESSSVSVQSIYNAAVHFCIANQLTDTLIERGRGARSLTRLAVGRYKSTFIRLLNTSMNIHLIVADMVILALGPMEENDYDNLIRRAQVGRAKRDLLSSPKHTVLREMID</sequence>
<dbReference type="Gene3D" id="1.10.600.10">
    <property type="entry name" value="Farnesyl Diphosphate Synthase"/>
    <property type="match status" value="1"/>
</dbReference>